<comment type="caution">
    <text evidence="1">The sequence shown here is derived from an EMBL/GenBank/DDBJ whole genome shotgun (WGS) entry which is preliminary data.</text>
</comment>
<reference evidence="1" key="2">
    <citation type="submission" date="2021-10" db="EMBL/GenBank/DDBJ databases">
        <title>Phylogenomics reveals ancestral predisposition of the termite-cultivated fungus Termitomyces towards a domesticated lifestyle.</title>
        <authorList>
            <person name="Auxier B."/>
            <person name="Grum-Grzhimaylo A."/>
            <person name="Cardenas M.E."/>
            <person name="Lodge J.D."/>
            <person name="Laessoe T."/>
            <person name="Pedersen O."/>
            <person name="Smith M.E."/>
            <person name="Kuyper T.W."/>
            <person name="Franco-Molano E.A."/>
            <person name="Baroni T.J."/>
            <person name="Aanen D.K."/>
        </authorList>
    </citation>
    <scope>NUCLEOTIDE SEQUENCE</scope>
    <source>
        <strain evidence="1">D49</strain>
    </source>
</reference>
<organism evidence="1 2">
    <name type="scientific">Sphagnurus paluster</name>
    <dbReference type="NCBI Taxonomy" id="117069"/>
    <lineage>
        <taxon>Eukaryota</taxon>
        <taxon>Fungi</taxon>
        <taxon>Dikarya</taxon>
        <taxon>Basidiomycota</taxon>
        <taxon>Agaricomycotina</taxon>
        <taxon>Agaricomycetes</taxon>
        <taxon>Agaricomycetidae</taxon>
        <taxon>Agaricales</taxon>
        <taxon>Tricholomatineae</taxon>
        <taxon>Lyophyllaceae</taxon>
        <taxon>Sphagnurus</taxon>
    </lineage>
</organism>
<evidence type="ECO:0000313" key="1">
    <source>
        <dbReference type="EMBL" id="KAG5649235.1"/>
    </source>
</evidence>
<dbReference type="Proteomes" id="UP000717328">
    <property type="component" value="Unassembled WGS sequence"/>
</dbReference>
<proteinExistence type="predicted"/>
<keyword evidence="2" id="KW-1185">Reference proteome</keyword>
<accession>A0A9P7GH88</accession>
<evidence type="ECO:0000313" key="2">
    <source>
        <dbReference type="Proteomes" id="UP000717328"/>
    </source>
</evidence>
<reference evidence="1" key="1">
    <citation type="submission" date="2021-02" db="EMBL/GenBank/DDBJ databases">
        <authorList>
            <person name="Nieuwenhuis M."/>
            <person name="Van De Peppel L.J.J."/>
        </authorList>
    </citation>
    <scope>NUCLEOTIDE SEQUENCE</scope>
    <source>
        <strain evidence="1">D49</strain>
    </source>
</reference>
<sequence length="192" mass="21054">MVSSIEATEHEYVRGYQLANLLDPTAPDYTIASNSIPIDLTDDILQQIAMIIAEIVKSYFHMSINVISTNSVTYGTSSTKFKNSNILFQCSIGESTEGTSAGFIVDIFNHMYDVADEAPPVAEFYLIIQQFLPANVPVDPYKAFGFAGGFLCDRDPAPATVIKLLQVISHVVVTPWMRVIAPGPFISFPLIV</sequence>
<name>A0A9P7GH88_9AGAR</name>
<dbReference type="AlphaFoldDB" id="A0A9P7GH88"/>
<dbReference type="EMBL" id="JABCKI010001320">
    <property type="protein sequence ID" value="KAG5649235.1"/>
    <property type="molecule type" value="Genomic_DNA"/>
</dbReference>
<protein>
    <submittedName>
        <fullName evidence="1">Uncharacterized protein</fullName>
    </submittedName>
</protein>
<gene>
    <name evidence="1" type="ORF">H0H81_005214</name>
</gene>
<dbReference type="OrthoDB" id="3039677at2759"/>